<keyword evidence="11" id="KW-0732">Signal</keyword>
<dbReference type="GO" id="GO:1904141">
    <property type="term" value="P:positive regulation of microglial cell migration"/>
    <property type="evidence" value="ECO:0007669"/>
    <property type="project" value="UniProtKB-ARBA"/>
</dbReference>
<feature type="region of interest" description="Disordered" evidence="27">
    <location>
        <begin position="415"/>
        <end position="482"/>
    </location>
</feature>
<dbReference type="Pfam" id="PF00505">
    <property type="entry name" value="HMG_box"/>
    <property type="match status" value="1"/>
</dbReference>
<dbReference type="Pfam" id="PF09011">
    <property type="entry name" value="HMG_box_2"/>
    <property type="match status" value="1"/>
</dbReference>
<feature type="DNA-binding region" description="HMG box" evidence="26">
    <location>
        <begin position="590"/>
        <end position="639"/>
    </location>
</feature>
<dbReference type="SMART" id="SM00398">
    <property type="entry name" value="HMG"/>
    <property type="match status" value="2"/>
</dbReference>
<feature type="transmembrane region" description="Helical" evidence="28">
    <location>
        <begin position="205"/>
        <end position="225"/>
    </location>
</feature>
<organism evidence="30 31">
    <name type="scientific">Tupaia chinensis</name>
    <name type="common">Chinese tree shrew</name>
    <name type="synonym">Tupaia belangeri chinensis</name>
    <dbReference type="NCBI Taxonomy" id="246437"/>
    <lineage>
        <taxon>Eukaryota</taxon>
        <taxon>Metazoa</taxon>
        <taxon>Chordata</taxon>
        <taxon>Craniata</taxon>
        <taxon>Vertebrata</taxon>
        <taxon>Euteleostomi</taxon>
        <taxon>Mammalia</taxon>
        <taxon>Eutheria</taxon>
        <taxon>Euarchontoglires</taxon>
        <taxon>Scandentia</taxon>
        <taxon>Tupaiidae</taxon>
        <taxon>Tupaia</taxon>
    </lineage>
</organism>
<dbReference type="InterPro" id="IPR013106">
    <property type="entry name" value="Ig_V-set"/>
</dbReference>
<feature type="domain" description="HMG box" evidence="29">
    <location>
        <begin position="506"/>
        <end position="576"/>
    </location>
</feature>
<dbReference type="GO" id="GO:0006909">
    <property type="term" value="P:phagocytosis"/>
    <property type="evidence" value="ECO:0007669"/>
    <property type="project" value="UniProtKB-ARBA"/>
</dbReference>
<evidence type="ECO:0000256" key="23">
    <source>
        <dbReference type="ARBA" id="ARBA00062942"/>
    </source>
</evidence>
<dbReference type="Gene3D" id="1.10.30.10">
    <property type="entry name" value="High mobility group box domain"/>
    <property type="match status" value="2"/>
</dbReference>
<keyword evidence="16 26" id="KW-0238">DNA-binding</keyword>
<feature type="compositionally biased region" description="Basic residues" evidence="27">
    <location>
        <begin position="580"/>
        <end position="592"/>
    </location>
</feature>
<dbReference type="PANTHER" id="PTHR48112:SF32">
    <property type="entry name" value="HIGH MOBILITY GROUP PROTEIN B3"/>
    <property type="match status" value="1"/>
</dbReference>
<evidence type="ECO:0000256" key="24">
    <source>
        <dbReference type="ARBA" id="ARBA00070587"/>
    </source>
</evidence>
<dbReference type="CDD" id="cd21978">
    <property type="entry name" value="HMG-box_HMGB_rpt1"/>
    <property type="match status" value="1"/>
</dbReference>
<evidence type="ECO:0000256" key="2">
    <source>
        <dbReference type="ARBA" id="ARBA00004251"/>
    </source>
</evidence>
<dbReference type="GO" id="GO:0005694">
    <property type="term" value="C:chromosome"/>
    <property type="evidence" value="ECO:0007669"/>
    <property type="project" value="UniProtKB-SubCell"/>
</dbReference>
<dbReference type="AlphaFoldDB" id="L9KY56"/>
<dbReference type="GO" id="GO:0005886">
    <property type="term" value="C:plasma membrane"/>
    <property type="evidence" value="ECO:0007669"/>
    <property type="project" value="UniProtKB-SubCell"/>
</dbReference>
<protein>
    <recommendedName>
        <fullName evidence="24">Triggering receptor expressed on myeloid cells 2</fullName>
    </recommendedName>
    <alternativeName>
        <fullName evidence="25">Triggering receptor expressed on monocytes 2</fullName>
    </alternativeName>
</protein>
<dbReference type="InterPro" id="IPR003599">
    <property type="entry name" value="Ig_sub"/>
</dbReference>
<dbReference type="GO" id="GO:0150094">
    <property type="term" value="P:amyloid-beta clearance by cellular catabolic process"/>
    <property type="evidence" value="ECO:0007669"/>
    <property type="project" value="UniProtKB-ARBA"/>
</dbReference>
<evidence type="ECO:0000256" key="28">
    <source>
        <dbReference type="SAM" id="Phobius"/>
    </source>
</evidence>
<feature type="domain" description="HMG box" evidence="29">
    <location>
        <begin position="590"/>
        <end position="639"/>
    </location>
</feature>
<dbReference type="InterPro" id="IPR009071">
    <property type="entry name" value="HMG_box_dom"/>
</dbReference>
<evidence type="ECO:0000313" key="31">
    <source>
        <dbReference type="Proteomes" id="UP000011518"/>
    </source>
</evidence>
<evidence type="ECO:0000256" key="3">
    <source>
        <dbReference type="ARBA" id="ARBA00004286"/>
    </source>
</evidence>
<dbReference type="GO" id="GO:0097367">
    <property type="term" value="F:carbohydrate derivative binding"/>
    <property type="evidence" value="ECO:0007669"/>
    <property type="project" value="UniProtKB-ARBA"/>
</dbReference>
<keyword evidence="18" id="KW-1015">Disulfide bond</keyword>
<dbReference type="GO" id="GO:0008289">
    <property type="term" value="F:lipid binding"/>
    <property type="evidence" value="ECO:0007669"/>
    <property type="project" value="UniProtKB-KW"/>
</dbReference>
<dbReference type="GO" id="GO:0004888">
    <property type="term" value="F:transmembrane signaling receptor activity"/>
    <property type="evidence" value="ECO:0007669"/>
    <property type="project" value="UniProtKB-ARBA"/>
</dbReference>
<dbReference type="CDD" id="cd05716">
    <property type="entry name" value="IgV_pIgR_like"/>
    <property type="match status" value="1"/>
</dbReference>
<dbReference type="PANTHER" id="PTHR48112">
    <property type="entry name" value="HIGH MOBILITY GROUP PROTEIN DSP1"/>
    <property type="match status" value="1"/>
</dbReference>
<dbReference type="GO" id="GO:0035176">
    <property type="term" value="P:social behavior"/>
    <property type="evidence" value="ECO:0007669"/>
    <property type="project" value="UniProtKB-ARBA"/>
</dbReference>
<evidence type="ECO:0000313" key="30">
    <source>
        <dbReference type="EMBL" id="ELW66067.1"/>
    </source>
</evidence>
<dbReference type="GO" id="GO:0007166">
    <property type="term" value="P:cell surface receptor signaling pathway"/>
    <property type="evidence" value="ECO:0007669"/>
    <property type="project" value="UniProtKB-ARBA"/>
</dbReference>
<keyword evidence="7" id="KW-1003">Cell membrane</keyword>
<evidence type="ECO:0000259" key="29">
    <source>
        <dbReference type="PROSITE" id="PS50118"/>
    </source>
</evidence>
<dbReference type="SUPFAM" id="SSF48726">
    <property type="entry name" value="Immunoglobulin"/>
    <property type="match status" value="2"/>
</dbReference>
<keyword evidence="17 28" id="KW-0472">Membrane</keyword>
<dbReference type="InterPro" id="IPR036179">
    <property type="entry name" value="Ig-like_dom_sf"/>
</dbReference>
<dbReference type="Pfam" id="PF07686">
    <property type="entry name" value="V-set"/>
    <property type="match status" value="1"/>
</dbReference>
<keyword evidence="13 28" id="KW-1133">Transmembrane helix</keyword>
<dbReference type="GO" id="GO:0005576">
    <property type="term" value="C:extracellular region"/>
    <property type="evidence" value="ECO:0007669"/>
    <property type="project" value="UniProtKB-SubCell"/>
</dbReference>
<dbReference type="InterPro" id="IPR050342">
    <property type="entry name" value="HMGB"/>
</dbReference>
<name>L9KY56_TUPCH</name>
<evidence type="ECO:0000256" key="8">
    <source>
        <dbReference type="ARBA" id="ARBA00022525"/>
    </source>
</evidence>
<sequence>MVSCSCSFLDRRGGGKSLRVSCPYDSVKHWGRRKVWCRQLGEQDPCQPVVSTHSLWLLSFLKRRNGSTAITDDILGGTLTITLRNLQAHDAGLYQCQSLHGMETDTLREVLVEVLADPLDDQDAGDLWGSEESESFKDVQVEHSISRKLSEGQTPSPPTSVLFLLVCIFLGKLLAASTLWAMAWHGQKQRTPLDSGLGHGQEPGHPLQTLTAMGLSLLLLFLGLAGQGSVGSFPEVLQAPVGSSILVQCHYRLQDVKARKVWCRFLQERCQPLVSSAVDRNAPRNQRTFLTDLGGGLLQVEMITLQEEDAGEYGCVVEGAAGPQTLHRVSLDVLTPAPGLTEEAEKDYKTGSQAEDPSSDTVGSASPLEPGQDEKSIPLIWGAVVLLGLLAVAVVLFAVMAKRKGNRLAVCGRFQSSTDPSSAVHPTGDSALATGPPSDVPYVRLDSPPSFDNTTYAGLPLDSPSGQPASPAPSSLPPLPPKTVCEEEQKLVNNTVRMAKGDPKKPKGKMSAYTFFVQTCREKHKKKNPEVPVNFAEFSKKCSERWKTMSGKEKSKFDEMAKADKVRYDREMKDYGPAKGGKKKKDPNAPKRRPSVFFLFCSEFRLKIKSTNPGISIGDVAKKLGEMWNNLSDSEKQPYITNGAKGPAKVARIKAEEEDEEDEEEEDK</sequence>
<keyword evidence="9" id="KW-0391">Immunity</keyword>
<keyword evidence="9" id="KW-0399">Innate immunity</keyword>
<dbReference type="InParanoid" id="L9KY56"/>
<dbReference type="SMART" id="SM00409">
    <property type="entry name" value="IG"/>
    <property type="match status" value="2"/>
</dbReference>
<feature type="transmembrane region" description="Helical" evidence="28">
    <location>
        <begin position="161"/>
        <end position="184"/>
    </location>
</feature>
<dbReference type="GO" id="GO:0045087">
    <property type="term" value="P:innate immune response"/>
    <property type="evidence" value="ECO:0007669"/>
    <property type="project" value="UniProtKB-KW"/>
</dbReference>
<dbReference type="EMBL" id="KB320663">
    <property type="protein sequence ID" value="ELW66067.1"/>
    <property type="molecule type" value="Genomic_DNA"/>
</dbReference>
<gene>
    <name evidence="30" type="ORF">TREES_T100014898</name>
</gene>
<evidence type="ECO:0000256" key="7">
    <source>
        <dbReference type="ARBA" id="ARBA00022475"/>
    </source>
</evidence>
<evidence type="ECO:0000256" key="6">
    <source>
        <dbReference type="ARBA" id="ARBA00022454"/>
    </source>
</evidence>
<feature type="compositionally biased region" description="Acidic residues" evidence="27">
    <location>
        <begin position="656"/>
        <end position="668"/>
    </location>
</feature>
<evidence type="ECO:0000256" key="17">
    <source>
        <dbReference type="ARBA" id="ARBA00023136"/>
    </source>
</evidence>
<comment type="subunit">
    <text evidence="23">Monomer. After ectodomain shedding, the extracellular domain oligomerizes, which is enhanced and stabilized by binding of phosphatidylserine. Interacts with TYROBP/DAP12. Interaction with TYROBP is required for stabilization of the TREM2 C-terminal fragment (TREM2-CTF) which is produced by proteolytic processing. Interacts with PLXNA1 (via TIG domains); the interaction mediates SEMA6D binding and signaling through TYROBP.</text>
</comment>
<dbReference type="CDD" id="cd21979">
    <property type="entry name" value="HMG-box_HMGB_rpt2"/>
    <property type="match status" value="1"/>
</dbReference>
<evidence type="ECO:0000256" key="10">
    <source>
        <dbReference type="ARBA" id="ARBA00022692"/>
    </source>
</evidence>
<keyword evidence="6" id="KW-0158">Chromosome</keyword>
<dbReference type="eggNOG" id="ENOG502SRZV">
    <property type="taxonomic scope" value="Eukaryota"/>
</dbReference>
<evidence type="ECO:0000256" key="12">
    <source>
        <dbReference type="ARBA" id="ARBA00022737"/>
    </source>
</evidence>
<dbReference type="STRING" id="246437.L9KY56"/>
<dbReference type="GO" id="GO:0048468">
    <property type="term" value="P:cell development"/>
    <property type="evidence" value="ECO:0007669"/>
    <property type="project" value="UniProtKB-ARBA"/>
</dbReference>
<feature type="region of interest" description="Disordered" evidence="27">
    <location>
        <begin position="634"/>
        <end position="668"/>
    </location>
</feature>
<feature type="DNA-binding region" description="HMG box" evidence="26">
    <location>
        <begin position="506"/>
        <end position="576"/>
    </location>
</feature>
<dbReference type="PROSITE" id="PS00353">
    <property type="entry name" value="HMG_BOX_1"/>
    <property type="match status" value="1"/>
</dbReference>
<evidence type="ECO:0000256" key="1">
    <source>
        <dbReference type="ARBA" id="ARBA00004123"/>
    </source>
</evidence>
<feature type="compositionally biased region" description="Pro residues" evidence="27">
    <location>
        <begin position="470"/>
        <end position="481"/>
    </location>
</feature>
<evidence type="ECO:0000256" key="18">
    <source>
        <dbReference type="ARBA" id="ARBA00023157"/>
    </source>
</evidence>
<dbReference type="GO" id="GO:1904646">
    <property type="term" value="P:cellular response to amyloid-beta"/>
    <property type="evidence" value="ECO:0007669"/>
    <property type="project" value="UniProtKB-ARBA"/>
</dbReference>
<dbReference type="GO" id="GO:0080090">
    <property type="term" value="P:regulation of primary metabolic process"/>
    <property type="evidence" value="ECO:0007669"/>
    <property type="project" value="UniProtKB-ARBA"/>
</dbReference>
<keyword evidence="8" id="KW-0964">Secreted</keyword>
<keyword evidence="10 28" id="KW-0812">Transmembrane</keyword>
<comment type="similarity">
    <text evidence="5">Belongs to the HMGB family.</text>
</comment>
<dbReference type="GO" id="GO:0070374">
    <property type="term" value="P:positive regulation of ERK1 and ERK2 cascade"/>
    <property type="evidence" value="ECO:0007669"/>
    <property type="project" value="UniProtKB-ARBA"/>
</dbReference>
<evidence type="ECO:0000256" key="4">
    <source>
        <dbReference type="ARBA" id="ARBA00004613"/>
    </source>
</evidence>
<evidence type="ECO:0000256" key="22">
    <source>
        <dbReference type="ARBA" id="ARBA00023319"/>
    </source>
</evidence>
<dbReference type="InterPro" id="IPR013783">
    <property type="entry name" value="Ig-like_fold"/>
</dbReference>
<keyword evidence="12" id="KW-0677">Repeat</keyword>
<reference evidence="31" key="1">
    <citation type="submission" date="2012-07" db="EMBL/GenBank/DDBJ databases">
        <title>Genome of the Chinese tree shrew, a rising model animal genetically related to primates.</title>
        <authorList>
            <person name="Zhang G."/>
            <person name="Fan Y."/>
            <person name="Yao Y."/>
            <person name="Huang Z."/>
        </authorList>
    </citation>
    <scope>NUCLEOTIDE SEQUENCE [LARGE SCALE GENOMIC DNA]</scope>
</reference>
<dbReference type="PROSITE" id="PS50118">
    <property type="entry name" value="HMG_BOX_2"/>
    <property type="match status" value="2"/>
</dbReference>
<dbReference type="FunFam" id="1.10.30.10:FF:000013">
    <property type="entry name" value="High mobility group protein B3"/>
    <property type="match status" value="1"/>
</dbReference>
<dbReference type="GO" id="GO:0060100">
    <property type="term" value="P:positive regulation of phagocytosis, engulfment"/>
    <property type="evidence" value="ECO:0007669"/>
    <property type="project" value="UniProtKB-ARBA"/>
</dbReference>
<dbReference type="GO" id="GO:0150079">
    <property type="term" value="P:negative regulation of neuroinflammatory response"/>
    <property type="evidence" value="ECO:0007669"/>
    <property type="project" value="UniProtKB-ARBA"/>
</dbReference>
<dbReference type="GO" id="GO:1900223">
    <property type="term" value="P:positive regulation of amyloid-beta clearance"/>
    <property type="evidence" value="ECO:0007669"/>
    <property type="project" value="UniProtKB-ARBA"/>
</dbReference>
<dbReference type="GO" id="GO:0048678">
    <property type="term" value="P:response to axon injury"/>
    <property type="evidence" value="ECO:0007669"/>
    <property type="project" value="UniProtKB-ARBA"/>
</dbReference>
<feature type="compositionally biased region" description="Polar residues" evidence="27">
    <location>
        <begin position="350"/>
        <end position="364"/>
    </location>
</feature>
<keyword evidence="15" id="KW-0446">Lipid-binding</keyword>
<keyword evidence="21 26" id="KW-0539">Nucleus</keyword>
<dbReference type="GO" id="GO:0003677">
    <property type="term" value="F:DNA binding"/>
    <property type="evidence" value="ECO:0007669"/>
    <property type="project" value="UniProtKB-UniRule"/>
</dbReference>
<dbReference type="GO" id="GO:1903980">
    <property type="term" value="P:positive regulation of microglial cell activation"/>
    <property type="evidence" value="ECO:0007669"/>
    <property type="project" value="UniProtKB-ARBA"/>
</dbReference>
<dbReference type="SUPFAM" id="SSF47095">
    <property type="entry name" value="HMG-box"/>
    <property type="match status" value="2"/>
</dbReference>
<feature type="region of interest" description="Disordered" evidence="27">
    <location>
        <begin position="571"/>
        <end position="592"/>
    </location>
</feature>
<evidence type="ECO:0000256" key="25">
    <source>
        <dbReference type="ARBA" id="ARBA00080837"/>
    </source>
</evidence>
<evidence type="ECO:0000256" key="14">
    <source>
        <dbReference type="ARBA" id="ARBA00023097"/>
    </source>
</evidence>
<dbReference type="GO" id="GO:1900226">
    <property type="term" value="P:negative regulation of NLRP3 inflammasome complex assembly"/>
    <property type="evidence" value="ECO:0007669"/>
    <property type="project" value="UniProtKB-ARBA"/>
</dbReference>
<keyword evidence="31" id="KW-1185">Reference proteome</keyword>
<evidence type="ECO:0000256" key="5">
    <source>
        <dbReference type="ARBA" id="ARBA00008774"/>
    </source>
</evidence>
<evidence type="ECO:0000256" key="11">
    <source>
        <dbReference type="ARBA" id="ARBA00022729"/>
    </source>
</evidence>
<evidence type="ECO:0000256" key="15">
    <source>
        <dbReference type="ARBA" id="ARBA00023121"/>
    </source>
</evidence>
<reference evidence="31" key="2">
    <citation type="journal article" date="2013" name="Nat. Commun.">
        <title>Genome of the Chinese tree shrew.</title>
        <authorList>
            <person name="Fan Y."/>
            <person name="Huang Z.Y."/>
            <person name="Cao C.C."/>
            <person name="Chen C.S."/>
            <person name="Chen Y.X."/>
            <person name="Fan D.D."/>
            <person name="He J."/>
            <person name="Hou H.L."/>
            <person name="Hu L."/>
            <person name="Hu X.T."/>
            <person name="Jiang X.T."/>
            <person name="Lai R."/>
            <person name="Lang Y.S."/>
            <person name="Liang B."/>
            <person name="Liao S.G."/>
            <person name="Mu D."/>
            <person name="Ma Y.Y."/>
            <person name="Niu Y.Y."/>
            <person name="Sun X.Q."/>
            <person name="Xia J.Q."/>
            <person name="Xiao J."/>
            <person name="Xiong Z.Q."/>
            <person name="Xu L."/>
            <person name="Yang L."/>
            <person name="Zhang Y."/>
            <person name="Zhao W."/>
            <person name="Zhao X.D."/>
            <person name="Zheng Y.T."/>
            <person name="Zhou J.M."/>
            <person name="Zhu Y.B."/>
            <person name="Zhang G.J."/>
            <person name="Wang J."/>
            <person name="Yao Y.G."/>
        </authorList>
    </citation>
    <scope>NUCLEOTIDE SEQUENCE [LARGE SCALE GENOMIC DNA]</scope>
</reference>
<dbReference type="Gene3D" id="2.60.40.10">
    <property type="entry name" value="Immunoglobulins"/>
    <property type="match status" value="2"/>
</dbReference>
<proteinExistence type="inferred from homology"/>
<evidence type="ECO:0000256" key="27">
    <source>
        <dbReference type="SAM" id="MobiDB-lite"/>
    </source>
</evidence>
<dbReference type="InterPro" id="IPR017967">
    <property type="entry name" value="HMG_boxA_CS"/>
</dbReference>
<keyword evidence="19" id="KW-0675">Receptor</keyword>
<accession>L9KY56</accession>
<evidence type="ECO:0000256" key="9">
    <source>
        <dbReference type="ARBA" id="ARBA00022588"/>
    </source>
</evidence>
<dbReference type="GO" id="GO:0050850">
    <property type="term" value="P:positive regulation of calcium-mediated signaling"/>
    <property type="evidence" value="ECO:0007669"/>
    <property type="project" value="UniProtKB-ARBA"/>
</dbReference>
<dbReference type="GO" id="GO:1904951">
    <property type="term" value="P:positive regulation of establishment of protein localization"/>
    <property type="evidence" value="ECO:0007669"/>
    <property type="project" value="UniProtKB-ARBA"/>
</dbReference>
<evidence type="ECO:0000256" key="19">
    <source>
        <dbReference type="ARBA" id="ARBA00023170"/>
    </source>
</evidence>
<keyword evidence="22" id="KW-0393">Immunoglobulin domain</keyword>
<dbReference type="Proteomes" id="UP000011518">
    <property type="component" value="Unassembled WGS sequence"/>
</dbReference>
<comment type="subcellular location">
    <subcellularLocation>
        <location evidence="2">Cell membrane</location>
        <topology evidence="2">Single-pass type I membrane protein</topology>
    </subcellularLocation>
    <subcellularLocation>
        <location evidence="3">Chromosome</location>
    </subcellularLocation>
    <subcellularLocation>
        <location evidence="1">Nucleus</location>
    </subcellularLocation>
    <subcellularLocation>
        <location evidence="4">Secreted</location>
    </subcellularLocation>
</comment>
<dbReference type="FunFam" id="2.60.40.10:FF:001076">
    <property type="entry name" value="Triggering receptor expressed on myeloid cells 2"/>
    <property type="match status" value="1"/>
</dbReference>
<dbReference type="GO" id="GO:0120035">
    <property type="term" value="P:regulation of plasma membrane bounded cell projection organization"/>
    <property type="evidence" value="ECO:0007669"/>
    <property type="project" value="UniProtKB-ARBA"/>
</dbReference>
<dbReference type="GO" id="GO:0051898">
    <property type="term" value="P:negative regulation of phosphatidylinositol 3-kinase/protein kinase B signal transduction"/>
    <property type="evidence" value="ECO:0007669"/>
    <property type="project" value="UniProtKB-ARBA"/>
</dbReference>
<dbReference type="GO" id="GO:0010628">
    <property type="term" value="P:positive regulation of gene expression"/>
    <property type="evidence" value="ECO:0007669"/>
    <property type="project" value="UniProtKB-ARBA"/>
</dbReference>
<keyword evidence="14" id="KW-0558">Oxidation</keyword>
<evidence type="ECO:0000256" key="20">
    <source>
        <dbReference type="ARBA" id="ARBA00023180"/>
    </source>
</evidence>
<dbReference type="InterPro" id="IPR036910">
    <property type="entry name" value="HMG_box_dom_sf"/>
</dbReference>
<evidence type="ECO:0000256" key="16">
    <source>
        <dbReference type="ARBA" id="ARBA00023125"/>
    </source>
</evidence>
<evidence type="ECO:0000256" key="21">
    <source>
        <dbReference type="ARBA" id="ARBA00023242"/>
    </source>
</evidence>
<feature type="transmembrane region" description="Helical" evidence="28">
    <location>
        <begin position="379"/>
        <end position="399"/>
    </location>
</feature>
<dbReference type="PRINTS" id="PR00886">
    <property type="entry name" value="HIGHMOBLTY12"/>
</dbReference>
<evidence type="ECO:0000256" key="13">
    <source>
        <dbReference type="ARBA" id="ARBA00022989"/>
    </source>
</evidence>
<keyword evidence="20" id="KW-0325">Glycoprotein</keyword>
<dbReference type="GO" id="GO:0071396">
    <property type="term" value="P:cellular response to lipid"/>
    <property type="evidence" value="ECO:0007669"/>
    <property type="project" value="UniProtKB-ARBA"/>
</dbReference>
<evidence type="ECO:0000256" key="26">
    <source>
        <dbReference type="PROSITE-ProRule" id="PRU00267"/>
    </source>
</evidence>
<feature type="region of interest" description="Disordered" evidence="27">
    <location>
        <begin position="343"/>
        <end position="373"/>
    </location>
</feature>
<dbReference type="GO" id="GO:0005634">
    <property type="term" value="C:nucleus"/>
    <property type="evidence" value="ECO:0007669"/>
    <property type="project" value="UniProtKB-SubCell"/>
</dbReference>